<dbReference type="Gene3D" id="3.80.10.10">
    <property type="entry name" value="Ribonuclease Inhibitor"/>
    <property type="match status" value="1"/>
</dbReference>
<dbReference type="SUPFAM" id="SSF52047">
    <property type="entry name" value="RNI-like"/>
    <property type="match status" value="1"/>
</dbReference>
<dbReference type="AlphaFoldDB" id="A0A8H5HJ72"/>
<dbReference type="Proteomes" id="UP000565441">
    <property type="component" value="Unassembled WGS sequence"/>
</dbReference>
<dbReference type="OrthoDB" id="2847287at2759"/>
<reference evidence="2 3" key="1">
    <citation type="journal article" date="2020" name="ISME J.">
        <title>Uncovering the hidden diversity of litter-decomposition mechanisms in mushroom-forming fungi.</title>
        <authorList>
            <person name="Floudas D."/>
            <person name="Bentzer J."/>
            <person name="Ahren D."/>
            <person name="Johansson T."/>
            <person name="Persson P."/>
            <person name="Tunlid A."/>
        </authorList>
    </citation>
    <scope>NUCLEOTIDE SEQUENCE [LARGE SCALE GENOMIC DNA]</scope>
    <source>
        <strain evidence="2 3">CBS 661.87</strain>
    </source>
</reference>
<dbReference type="InterPro" id="IPR032675">
    <property type="entry name" value="LRR_dom_sf"/>
</dbReference>
<sequence length="574" mass="64807">MYAVEGPESRRSLSRSRSPIPRIKQLFSLRGPSVTRPPIEASGSTIPIEIITNVGRHTTSLRDVLSISLTCRRARASLLPRLYASVDLKTNKHCKAALESFSRCPELTQHIRSLTVGPNNVAWTSTSDYLNELTVVSLIVIMASRMPLLRSFYWDGLEMPDDKLWLALRQFCPLLKSIGTSIGCLPIRGSDSLFDFRGLVKFSLTVKSDSLEWLTDGRPSVEKLPRKCWQMLLEHCPGLKELTIGGSAPSPRLFDTRHVTAGRWPRLRKLILGDVRLQPSADADEKRQEQALRNFLLAHPYLEEVAFLHPGGIGFPSSLTLPRSALPKMYSFSGPFRYIKSLPHLSHIQQLSITTLHHCLSAFPPTYAILRVLPSLTSLTLWIDLSFANRNTIHDDGNIFRTLLECCPQLLSFEVFCFTRPTFHVKEFSAALRRSPHLRSFSLTKIHKTSDEDMSHTAARIAHDNPNIQHFTLRYTPESWLTHSAGRVKQFGHYEILADADGLPTALLAYEWGLKSFGQTYNRNYTHTLKSPKMRRGSTSSSSRMSWSSSERARSPRPLSVLSFNSFSQSVHTK</sequence>
<accession>A0A8H5HJ72</accession>
<evidence type="ECO:0000313" key="3">
    <source>
        <dbReference type="Proteomes" id="UP000565441"/>
    </source>
</evidence>
<protein>
    <submittedName>
        <fullName evidence="2">Uncharacterized protein</fullName>
    </submittedName>
</protein>
<evidence type="ECO:0000256" key="1">
    <source>
        <dbReference type="SAM" id="MobiDB-lite"/>
    </source>
</evidence>
<name>A0A8H5HJ72_9AGAR</name>
<keyword evidence="3" id="KW-1185">Reference proteome</keyword>
<proteinExistence type="predicted"/>
<dbReference type="EMBL" id="JAACJP010000005">
    <property type="protein sequence ID" value="KAF5384328.1"/>
    <property type="molecule type" value="Genomic_DNA"/>
</dbReference>
<evidence type="ECO:0000313" key="2">
    <source>
        <dbReference type="EMBL" id="KAF5384328.1"/>
    </source>
</evidence>
<organism evidence="2 3">
    <name type="scientific">Tricholomella constricta</name>
    <dbReference type="NCBI Taxonomy" id="117010"/>
    <lineage>
        <taxon>Eukaryota</taxon>
        <taxon>Fungi</taxon>
        <taxon>Dikarya</taxon>
        <taxon>Basidiomycota</taxon>
        <taxon>Agaricomycotina</taxon>
        <taxon>Agaricomycetes</taxon>
        <taxon>Agaricomycetidae</taxon>
        <taxon>Agaricales</taxon>
        <taxon>Tricholomatineae</taxon>
        <taxon>Lyophyllaceae</taxon>
        <taxon>Tricholomella</taxon>
    </lineage>
</organism>
<gene>
    <name evidence="2" type="ORF">D9615_003198</name>
</gene>
<feature type="compositionally biased region" description="Low complexity" evidence="1">
    <location>
        <begin position="537"/>
        <end position="557"/>
    </location>
</feature>
<feature type="region of interest" description="Disordered" evidence="1">
    <location>
        <begin position="528"/>
        <end position="557"/>
    </location>
</feature>
<comment type="caution">
    <text evidence="2">The sequence shown here is derived from an EMBL/GenBank/DDBJ whole genome shotgun (WGS) entry which is preliminary data.</text>
</comment>